<evidence type="ECO:0000313" key="1">
    <source>
        <dbReference type="EMBL" id="MBZ9569263.1"/>
    </source>
</evidence>
<evidence type="ECO:0000313" key="2">
    <source>
        <dbReference type="Proteomes" id="UP001319883"/>
    </source>
</evidence>
<organism evidence="1 2">
    <name type="scientific">Modicisalibacter tunisiensis</name>
    <dbReference type="NCBI Taxonomy" id="390637"/>
    <lineage>
        <taxon>Bacteria</taxon>
        <taxon>Pseudomonadati</taxon>
        <taxon>Pseudomonadota</taxon>
        <taxon>Gammaproteobacteria</taxon>
        <taxon>Oceanospirillales</taxon>
        <taxon>Halomonadaceae</taxon>
        <taxon>Modicisalibacter</taxon>
    </lineage>
</organism>
<accession>A0ABS7X2Y7</accession>
<protein>
    <submittedName>
        <fullName evidence="1">Uncharacterized protein</fullName>
    </submittedName>
</protein>
<dbReference type="Proteomes" id="UP001319883">
    <property type="component" value="Unassembled WGS sequence"/>
</dbReference>
<comment type="caution">
    <text evidence="1">The sequence shown here is derived from an EMBL/GenBank/DDBJ whole genome shotgun (WGS) entry which is preliminary data.</text>
</comment>
<sequence>MAERVIALSVGNASIPLYAEDWPAIKKAVEESLSGREARAYHVSGEKELISATRYTVADRSRLATGA</sequence>
<proteinExistence type="predicted"/>
<reference evidence="1 2" key="1">
    <citation type="submission" date="2021-05" db="EMBL/GenBank/DDBJ databases">
        <title>Petroleum and Energy Research Collection (APPE): ex situ preservation of microbial diversity associated with the oil industry and exploitation of its biotechnological potential.</title>
        <authorList>
            <person name="Paixao C.T.M."/>
            <person name="Gomes M.B."/>
            <person name="Oliveira V.M."/>
        </authorList>
    </citation>
    <scope>NUCLEOTIDE SEQUENCE [LARGE SCALE GENOMIC DNA]</scope>
    <source>
        <strain evidence="1 2">LIT2</strain>
    </source>
</reference>
<name>A0ABS7X2Y7_9GAMM</name>
<dbReference type="EMBL" id="JAGXFD010000003">
    <property type="protein sequence ID" value="MBZ9569263.1"/>
    <property type="molecule type" value="Genomic_DNA"/>
</dbReference>
<gene>
    <name evidence="1" type="ORF">KGQ91_16465</name>
</gene>
<dbReference type="RefSeq" id="WP_224416865.1">
    <property type="nucleotide sequence ID" value="NZ_JAGXFC010000003.1"/>
</dbReference>
<keyword evidence="2" id="KW-1185">Reference proteome</keyword>